<dbReference type="GO" id="GO:0005737">
    <property type="term" value="C:cytoplasm"/>
    <property type="evidence" value="ECO:0007669"/>
    <property type="project" value="UniProtKB-UniRule"/>
</dbReference>
<dbReference type="InterPro" id="IPR009008">
    <property type="entry name" value="Val/Leu/Ile-tRNA-synth_edit"/>
</dbReference>
<dbReference type="EC" id="6.1.1.4" evidence="2 9"/>
<accession>A0A2V3HQR6</accession>
<proteinExistence type="inferred from homology"/>
<reference evidence="15 16" key="1">
    <citation type="journal article" date="2015" name="Nat. Commun.">
        <title>Genomic and transcriptomic evidence for scavenging of diverse organic compounds by widespread deep-sea archaea.</title>
        <authorList>
            <person name="Li M."/>
            <person name="Baker B.J."/>
            <person name="Anantharaman K."/>
            <person name="Jain S."/>
            <person name="Breier J.A."/>
            <person name="Dick G.J."/>
        </authorList>
    </citation>
    <scope>NUCLEOTIDE SEQUENCE [LARGE SCALE GENOMIC DNA]</scope>
    <source>
        <strain evidence="15">Cayman_51_deep</strain>
    </source>
</reference>
<dbReference type="GO" id="GO:0002161">
    <property type="term" value="F:aminoacyl-tRNA deacylase activity"/>
    <property type="evidence" value="ECO:0007669"/>
    <property type="project" value="InterPro"/>
</dbReference>
<gene>
    <name evidence="15" type="ORF">CXX69_04355</name>
</gene>
<protein>
    <recommendedName>
        <fullName evidence="2 9">Leucine--tRNA ligase</fullName>
        <ecNumber evidence="2 9">6.1.1.4</ecNumber>
    </recommendedName>
</protein>
<dbReference type="Pfam" id="PF08264">
    <property type="entry name" value="Anticodon_1"/>
    <property type="match status" value="1"/>
</dbReference>
<dbReference type="EMBL" id="PSPG01000008">
    <property type="protein sequence ID" value="PXF21443.1"/>
    <property type="molecule type" value="Genomic_DNA"/>
</dbReference>
<evidence type="ECO:0000256" key="4">
    <source>
        <dbReference type="ARBA" id="ARBA00022741"/>
    </source>
</evidence>
<dbReference type="Pfam" id="PF00133">
    <property type="entry name" value="tRNA-synt_1"/>
    <property type="match status" value="1"/>
</dbReference>
<feature type="domain" description="Methionyl/Valyl/Leucyl/Isoleucyl-tRNA synthetase anticodon-binding" evidence="12">
    <location>
        <begin position="686"/>
        <end position="806"/>
    </location>
</feature>
<name>A0A2V3HQR6_9ARCH</name>
<dbReference type="PRINTS" id="PR00985">
    <property type="entry name" value="TRNASYNTHLEU"/>
</dbReference>
<keyword evidence="7 10" id="KW-0030">Aminoacyl-tRNA synthetase</keyword>
<dbReference type="SUPFAM" id="SSF47323">
    <property type="entry name" value="Anticodon-binding domain of a subclass of class I aminoacyl-tRNA synthetases"/>
    <property type="match status" value="1"/>
</dbReference>
<dbReference type="Pfam" id="PF13603">
    <property type="entry name" value="tRNA-synt_1_2"/>
    <property type="match status" value="1"/>
</dbReference>
<evidence type="ECO:0000256" key="2">
    <source>
        <dbReference type="ARBA" id="ARBA00013164"/>
    </source>
</evidence>
<dbReference type="Proteomes" id="UP000248161">
    <property type="component" value="Unassembled WGS sequence"/>
</dbReference>
<dbReference type="InterPro" id="IPR025709">
    <property type="entry name" value="Leu_tRNA-synth_edit"/>
</dbReference>
<dbReference type="PANTHER" id="PTHR43740:SF2">
    <property type="entry name" value="LEUCINE--TRNA LIGASE, MITOCHONDRIAL"/>
    <property type="match status" value="1"/>
</dbReference>
<dbReference type="AlphaFoldDB" id="A0A2V3HQR6"/>
<dbReference type="Gene3D" id="3.90.740.10">
    <property type="entry name" value="Valyl/Leucyl/Isoleucyl-tRNA synthetase, editing domain"/>
    <property type="match status" value="1"/>
</dbReference>
<evidence type="ECO:0000259" key="11">
    <source>
        <dbReference type="Pfam" id="PF00133"/>
    </source>
</evidence>
<dbReference type="InterPro" id="IPR002302">
    <property type="entry name" value="Leu-tRNA-ligase"/>
</dbReference>
<evidence type="ECO:0000256" key="8">
    <source>
        <dbReference type="ARBA" id="ARBA00047469"/>
    </source>
</evidence>
<evidence type="ECO:0000256" key="9">
    <source>
        <dbReference type="NCBIfam" id="TIGR00396"/>
    </source>
</evidence>
<evidence type="ECO:0000256" key="7">
    <source>
        <dbReference type="ARBA" id="ARBA00023146"/>
    </source>
</evidence>
<dbReference type="InterPro" id="IPR002300">
    <property type="entry name" value="aa-tRNA-synth_Ia"/>
</dbReference>
<evidence type="ECO:0000259" key="12">
    <source>
        <dbReference type="Pfam" id="PF08264"/>
    </source>
</evidence>
<comment type="caution">
    <text evidence="15">The sequence shown here is derived from an EMBL/GenBank/DDBJ whole genome shotgun (WGS) entry which is preliminary data.</text>
</comment>
<dbReference type="NCBIfam" id="TIGR00396">
    <property type="entry name" value="leuS_bact"/>
    <property type="match status" value="1"/>
</dbReference>
<comment type="catalytic activity">
    <reaction evidence="8">
        <text>tRNA(Leu) + L-leucine + ATP = L-leucyl-tRNA(Leu) + AMP + diphosphate</text>
        <dbReference type="Rhea" id="RHEA:11688"/>
        <dbReference type="Rhea" id="RHEA-COMP:9613"/>
        <dbReference type="Rhea" id="RHEA-COMP:9622"/>
        <dbReference type="ChEBI" id="CHEBI:30616"/>
        <dbReference type="ChEBI" id="CHEBI:33019"/>
        <dbReference type="ChEBI" id="CHEBI:57427"/>
        <dbReference type="ChEBI" id="CHEBI:78442"/>
        <dbReference type="ChEBI" id="CHEBI:78494"/>
        <dbReference type="ChEBI" id="CHEBI:456215"/>
        <dbReference type="EC" id="6.1.1.4"/>
    </reaction>
</comment>
<dbReference type="HAMAP" id="MF_00049_B">
    <property type="entry name" value="Leu_tRNA_synth_B"/>
    <property type="match status" value="1"/>
</dbReference>
<dbReference type="InterPro" id="IPR015413">
    <property type="entry name" value="Methionyl/Leucyl_tRNA_Synth"/>
</dbReference>
<evidence type="ECO:0000313" key="15">
    <source>
        <dbReference type="EMBL" id="PXF21443.1"/>
    </source>
</evidence>
<dbReference type="Pfam" id="PF09334">
    <property type="entry name" value="tRNA-synt_1g"/>
    <property type="match status" value="1"/>
</dbReference>
<dbReference type="SUPFAM" id="SSF52374">
    <property type="entry name" value="Nucleotidylyl transferase"/>
    <property type="match status" value="1"/>
</dbReference>
<dbReference type="CDD" id="cd00812">
    <property type="entry name" value="LeuRS_core"/>
    <property type="match status" value="1"/>
</dbReference>
<feature type="domain" description="Methionyl/Leucyl tRNA synthetase" evidence="13">
    <location>
        <begin position="39"/>
        <end position="184"/>
    </location>
</feature>
<dbReference type="InterPro" id="IPR009080">
    <property type="entry name" value="tRNAsynth_Ia_anticodon-bd"/>
</dbReference>
<feature type="domain" description="Leucyl-tRNA synthetase editing" evidence="14">
    <location>
        <begin position="218"/>
        <end position="406"/>
    </location>
</feature>
<evidence type="ECO:0000256" key="10">
    <source>
        <dbReference type="RuleBase" id="RU363035"/>
    </source>
</evidence>
<dbReference type="SUPFAM" id="SSF50677">
    <property type="entry name" value="ValRS/IleRS/LeuRS editing domain"/>
    <property type="match status" value="1"/>
</dbReference>
<dbReference type="PROSITE" id="PS00178">
    <property type="entry name" value="AA_TRNA_LIGASE_I"/>
    <property type="match status" value="1"/>
</dbReference>
<dbReference type="Gene3D" id="1.10.730.10">
    <property type="entry name" value="Isoleucyl-tRNA Synthetase, Domain 1"/>
    <property type="match status" value="2"/>
</dbReference>
<dbReference type="GO" id="GO:0005524">
    <property type="term" value="F:ATP binding"/>
    <property type="evidence" value="ECO:0007669"/>
    <property type="project" value="UniProtKB-KW"/>
</dbReference>
<dbReference type="FunFam" id="1.10.730.10:FF:000002">
    <property type="entry name" value="Leucine--tRNA ligase"/>
    <property type="match status" value="1"/>
</dbReference>
<sequence length="951" mass="105634">MAYDAQEVEARWQKAWADAGAFEVEVDSSKPKFYCLEMFPYPSGSMHMGHVRNYSIGDAMARFHRLMGSNVLYPMGYDSFGMPAENAAKKEGGHPHTVTHRNIASIRADQERMGYSYDWRRFLATSDVDYYHWNQRMFLMLNERGLVERRMAPVNWCVDCDTVLANEQVKNNRCWRCGLEVVQRDMAQWFLRMTEYSDELLDELDNIAFPENVKAMQRNWIGRSHGAHIDFPVAGSEAVIGTFTTRPDTIFGVTFVTLSPEHPLCEELCAGTEWEADWSKLRDECARMSEFERINMLKEKKGVFLGRHAINPLNGEEVPIYAGNFVVASYGTGAVMAVPGHDQRDYDFAERYDIEIRRVLLERAGDDPDAALSGAFEGYGPMVNSGRDAFDGLAGDEAKDAVIAALEGHGSGYGTIEYRLKDWLLSRQRFWGTPIPMIHCEACGIVPVPAADLPVELPLDVTFSEEQSGNPLASHDAFVNTTCPSCEGAAKRETDTMDTFYDSSWYFMRFCDASNDAAPFDRETVDYWMDDGVDLYIGGIEHAVMHLLYARFFTKATRDAGMNAVGEPFGRLICQGMLNAPAPFCADCNAEYHVDNFGGDCPTCGKPLGTRSAKMGKSLGNTISPGDMLGRYGADTIRLFILFGANPEAGMDWSDSALEANHRQMHVIIDAVDSALSMDDSPGPMDDWLNARLRANQRAWREAMGNVSLREGVMVSHFEMLSDWNWYRHRGGCDRATASAFLKGWIPMLSPATPHVAEEFWQMTGGEGLLATLVLPDAGESVGDTAVLARETYLRNVIDSARNLRGLAERHTEGEISRVVIQTAVAWKAELAQDAIRLDSEGFDFKAQGQAHLQSLEIFKNEALRGEIFQTWMAMTTGSKKKRGRIHTWSDGERTLISSGLDEAGILAANAGFLAAALDVDSVEAYSVGDGEDVAGKARVAFPLEPGIAFL</sequence>
<dbReference type="GO" id="GO:0006429">
    <property type="term" value="P:leucyl-tRNA aminoacylation"/>
    <property type="evidence" value="ECO:0007669"/>
    <property type="project" value="UniProtKB-UniRule"/>
</dbReference>
<evidence type="ECO:0000256" key="3">
    <source>
        <dbReference type="ARBA" id="ARBA00022598"/>
    </source>
</evidence>
<dbReference type="Gene3D" id="3.40.50.620">
    <property type="entry name" value="HUPs"/>
    <property type="match status" value="2"/>
</dbReference>
<keyword evidence="4 10" id="KW-0547">Nucleotide-binding</keyword>
<evidence type="ECO:0000259" key="13">
    <source>
        <dbReference type="Pfam" id="PF09334"/>
    </source>
</evidence>
<dbReference type="PANTHER" id="PTHR43740">
    <property type="entry name" value="LEUCYL-TRNA SYNTHETASE"/>
    <property type="match status" value="1"/>
</dbReference>
<dbReference type="InterPro" id="IPR013155">
    <property type="entry name" value="M/V/L/I-tRNA-synth_anticd-bd"/>
</dbReference>
<keyword evidence="3 10" id="KW-0436">Ligase</keyword>
<dbReference type="GO" id="GO:0004823">
    <property type="term" value="F:leucine-tRNA ligase activity"/>
    <property type="evidence" value="ECO:0007669"/>
    <property type="project" value="UniProtKB-UniRule"/>
</dbReference>
<comment type="similarity">
    <text evidence="1 10">Belongs to the class-I aminoacyl-tRNA synthetase family.</text>
</comment>
<keyword evidence="5 10" id="KW-0067">ATP-binding</keyword>
<dbReference type="InterPro" id="IPR001412">
    <property type="entry name" value="aa-tRNA-synth_I_CS"/>
</dbReference>
<dbReference type="InterPro" id="IPR014729">
    <property type="entry name" value="Rossmann-like_a/b/a_fold"/>
</dbReference>
<evidence type="ECO:0000256" key="6">
    <source>
        <dbReference type="ARBA" id="ARBA00022917"/>
    </source>
</evidence>
<evidence type="ECO:0000259" key="14">
    <source>
        <dbReference type="Pfam" id="PF13603"/>
    </source>
</evidence>
<evidence type="ECO:0000313" key="16">
    <source>
        <dbReference type="Proteomes" id="UP000248161"/>
    </source>
</evidence>
<feature type="domain" description="Aminoacyl-tRNA synthetase class Ia" evidence="11">
    <location>
        <begin position="420"/>
        <end position="578"/>
    </location>
</feature>
<organism evidence="15 16">
    <name type="scientific">Candidatus Thalassarchaeum betae</name>
    <dbReference type="NCBI Taxonomy" id="2599289"/>
    <lineage>
        <taxon>Archaea</taxon>
        <taxon>Methanobacteriati</taxon>
        <taxon>Thermoplasmatota</taxon>
        <taxon>Candidatus Poseidoniia</taxon>
        <taxon>Candidatus Poseidoniales</taxon>
        <taxon>Candidatus Thalassarchaeaceae</taxon>
        <taxon>Candidatus Thalassarchaeum</taxon>
    </lineage>
</organism>
<evidence type="ECO:0000256" key="5">
    <source>
        <dbReference type="ARBA" id="ARBA00022840"/>
    </source>
</evidence>
<evidence type="ECO:0000256" key="1">
    <source>
        <dbReference type="ARBA" id="ARBA00005594"/>
    </source>
</evidence>
<keyword evidence="6 10" id="KW-0648">Protein biosynthesis</keyword>